<dbReference type="PANTHER" id="PTHR13939">
    <property type="entry name" value="NICOTINAMIDE-NUCLEOTIDE AMIDOHYDROLASE PNCC"/>
    <property type="match status" value="1"/>
</dbReference>
<feature type="domain" description="MoaB/Mog" evidence="2">
    <location>
        <begin position="25"/>
        <end position="197"/>
    </location>
</feature>
<dbReference type="Pfam" id="PF00994">
    <property type="entry name" value="MoCF_biosynth"/>
    <property type="match status" value="1"/>
</dbReference>
<proteinExistence type="inferred from homology"/>
<dbReference type="InterPro" id="IPR008136">
    <property type="entry name" value="CinA_C"/>
</dbReference>
<gene>
    <name evidence="1" type="primary">cinA</name>
    <name evidence="3" type="ORF">GIY09_02905</name>
</gene>
<dbReference type="Pfam" id="PF02464">
    <property type="entry name" value="CinA"/>
    <property type="match status" value="1"/>
</dbReference>
<organism evidence="3 4">
    <name type="scientific">Fundicoccus ignavus</name>
    <dbReference type="NCBI Taxonomy" id="2664442"/>
    <lineage>
        <taxon>Bacteria</taxon>
        <taxon>Bacillati</taxon>
        <taxon>Bacillota</taxon>
        <taxon>Bacilli</taxon>
        <taxon>Lactobacillales</taxon>
        <taxon>Aerococcaceae</taxon>
        <taxon>Fundicoccus</taxon>
    </lineage>
</organism>
<name>A0A6I2GHU1_9LACT</name>
<dbReference type="Gene3D" id="3.30.70.2860">
    <property type="match status" value="1"/>
</dbReference>
<sequence length="440" mass="48738">MNLRLENIILKKIRIYIEERKMKAEIIAIGTELLMGYVVNTNASYISQSLLDIGIGTYYQQVVGDNDERIIEALALAASRSDLIILSGGIGPTRDDRTKLVLAEFLEEELSYDADQLKKVEMHYKKNNRIITEGDYQQALTISDSQTFFNEVGLASGLGYSRLSQNTLKSQHFIVLPGPPFEMKHMMENFAKPFIENQREDYEQIESLYINFYGLGEARVAQAIDDLIVSQTNPTLAIYAKPRLTTVRITASASNKLQAAELNQQAADKIIARLSEFYIGAGEHLSFEASVLGLLKEKKQTLSVAESLTGGMVMEELTAVSGASEVLKGGFVTYQNELKINLLGVNAATIDQYTVVSAEVAMEMAEQCLRKCHTDYALSLTGVAGPNPLEGHPAGRVFIALATKQKATQVIKLELVDKPRDIVREISKHEALNLLRLNAL</sequence>
<dbReference type="SMART" id="SM00852">
    <property type="entry name" value="MoCF_biosynth"/>
    <property type="match status" value="1"/>
</dbReference>
<keyword evidence="4" id="KW-1185">Reference proteome</keyword>
<evidence type="ECO:0000259" key="2">
    <source>
        <dbReference type="SMART" id="SM00852"/>
    </source>
</evidence>
<dbReference type="CDD" id="cd00885">
    <property type="entry name" value="cinA"/>
    <property type="match status" value="1"/>
</dbReference>
<dbReference type="InterPro" id="IPR001453">
    <property type="entry name" value="MoaB/Mog_dom"/>
</dbReference>
<dbReference type="AlphaFoldDB" id="A0A6I2GHU1"/>
<dbReference type="PIRSF" id="PIRSF006728">
    <property type="entry name" value="CinA"/>
    <property type="match status" value="1"/>
</dbReference>
<dbReference type="InterPro" id="IPR036425">
    <property type="entry name" value="MoaB/Mog-like_dom_sf"/>
</dbReference>
<evidence type="ECO:0000313" key="3">
    <source>
        <dbReference type="EMBL" id="MRI84849.1"/>
    </source>
</evidence>
<evidence type="ECO:0000313" key="4">
    <source>
        <dbReference type="Proteomes" id="UP000430975"/>
    </source>
</evidence>
<dbReference type="Gene3D" id="3.90.950.20">
    <property type="entry name" value="CinA-like"/>
    <property type="match status" value="1"/>
</dbReference>
<dbReference type="InterPro" id="IPR050101">
    <property type="entry name" value="CinA"/>
</dbReference>
<comment type="caution">
    <text evidence="3">The sequence shown here is derived from an EMBL/GenBank/DDBJ whole genome shotgun (WGS) entry which is preliminary data.</text>
</comment>
<dbReference type="InterPro" id="IPR008135">
    <property type="entry name" value="Competence-induced_CinA"/>
</dbReference>
<comment type="similarity">
    <text evidence="1">Belongs to the CinA family.</text>
</comment>
<protein>
    <recommendedName>
        <fullName evidence="1">Putative competence-damage inducible protein</fullName>
    </recommendedName>
</protein>
<dbReference type="InterPro" id="IPR036653">
    <property type="entry name" value="CinA-like_C"/>
</dbReference>
<reference evidence="3 4" key="1">
    <citation type="submission" date="2019-11" db="EMBL/GenBank/DDBJ databases">
        <title>Characterisation of Fundicoccus ignavus gen. nov. sp. nov., a novel genus of the family Aerococcaceae isolated from bulk tank milk.</title>
        <authorList>
            <person name="Siebert A."/>
            <person name="Huptas C."/>
            <person name="Wenning M."/>
            <person name="Scherer S."/>
            <person name="Doll E.V."/>
        </authorList>
    </citation>
    <scope>NUCLEOTIDE SEQUENCE [LARGE SCALE GENOMIC DNA]</scope>
    <source>
        <strain evidence="3 4">WS4759</strain>
    </source>
</reference>
<dbReference type="Proteomes" id="UP000430975">
    <property type="component" value="Unassembled WGS sequence"/>
</dbReference>
<dbReference type="HAMAP" id="MF_00226_B">
    <property type="entry name" value="CinA_B"/>
    <property type="match status" value="1"/>
</dbReference>
<dbReference type="SUPFAM" id="SSF53218">
    <property type="entry name" value="Molybdenum cofactor biosynthesis proteins"/>
    <property type="match status" value="1"/>
</dbReference>
<dbReference type="Pfam" id="PF18146">
    <property type="entry name" value="CinA_KH"/>
    <property type="match status" value="1"/>
</dbReference>
<evidence type="ECO:0000256" key="1">
    <source>
        <dbReference type="HAMAP-Rule" id="MF_00226"/>
    </source>
</evidence>
<dbReference type="Gene3D" id="3.40.980.10">
    <property type="entry name" value="MoaB/Mog-like domain"/>
    <property type="match status" value="1"/>
</dbReference>
<dbReference type="SUPFAM" id="SSF142433">
    <property type="entry name" value="CinA-like"/>
    <property type="match status" value="1"/>
</dbReference>
<dbReference type="PANTHER" id="PTHR13939:SF0">
    <property type="entry name" value="NMN AMIDOHYDROLASE-LIKE PROTEIN YFAY"/>
    <property type="match status" value="1"/>
</dbReference>
<accession>A0A6I2GHU1</accession>
<dbReference type="InterPro" id="IPR041424">
    <property type="entry name" value="CinA_KH"/>
</dbReference>
<dbReference type="NCBIfam" id="TIGR00200">
    <property type="entry name" value="cinA_nterm"/>
    <property type="match status" value="1"/>
</dbReference>
<dbReference type="NCBIfam" id="NF001813">
    <property type="entry name" value="PRK00549.1"/>
    <property type="match status" value="1"/>
</dbReference>
<dbReference type="EMBL" id="WJQS01000002">
    <property type="protein sequence ID" value="MRI84849.1"/>
    <property type="molecule type" value="Genomic_DNA"/>
</dbReference>
<dbReference type="NCBIfam" id="TIGR00199">
    <property type="entry name" value="PncC_domain"/>
    <property type="match status" value="1"/>
</dbReference>